<comment type="caution">
    <text evidence="4">The sequence shown here is derived from an EMBL/GenBank/DDBJ whole genome shotgun (WGS) entry which is preliminary data.</text>
</comment>
<dbReference type="EMBL" id="WJXA01000011">
    <property type="protein sequence ID" value="KAF7126391.1"/>
    <property type="molecule type" value="Genomic_DNA"/>
</dbReference>
<evidence type="ECO:0000313" key="5">
    <source>
        <dbReference type="Proteomes" id="UP000626092"/>
    </source>
</evidence>
<sequence>MEDTSNKVAKSNSNDVSMNVYFLHPSDNPGTPLVSSPLTGDNYTSWSRAMIRALSAKNKSGFIDGTLPIPPKTDPTHDPWRRCDDMVSSWLMNALSKELAGSAIYADTAREHWVDLQDRFSQINGPRIYQIQRDISSISQGTDSISSYFTRLKTLWDELNLYNPLPICSCGTVRVLEDYQQRTHTIQFLMGLDNTYTPVHGQILLMDPIPTVKKAFSLILQEERQRSIIVPPPVSDAAALLVRGGNFIPDPRSPKSLNSKKPTCDYCSWPGHVKECYKLHGYPPGHRLHKGASNPSRPAVTNKVFSAAPPSVFTSNPSTSAMANQVSSAAPPGVFPFTPEQCQQLLTLLHNSQHMANSVGNIPPNCNLSDIFPFAGCTSPLVEHAVIPNPVIDNSLPDHMDVLPPDAPPPSQPSQSLPLPSQAPSPASPPIRRSSRTSHPPSYLTDYHCKMAIHTLPAPVSSSSNTSIVIDCIFGSHINIA</sequence>
<name>A0A834G430_RHOSS</name>
<dbReference type="Proteomes" id="UP000626092">
    <property type="component" value="Unassembled WGS sequence"/>
</dbReference>
<dbReference type="PANTHER" id="PTHR37610">
    <property type="entry name" value="CCHC-TYPE DOMAIN-CONTAINING PROTEIN"/>
    <property type="match status" value="1"/>
</dbReference>
<dbReference type="Pfam" id="PF03732">
    <property type="entry name" value="Retrotrans_gag"/>
    <property type="match status" value="1"/>
</dbReference>
<feature type="domain" description="Retrotransposon gag" evidence="2">
    <location>
        <begin position="101"/>
        <end position="160"/>
    </location>
</feature>
<feature type="region of interest" description="Disordered" evidence="1">
    <location>
        <begin position="396"/>
        <end position="440"/>
    </location>
</feature>
<accession>A0A834G430</accession>
<dbReference type="InterPro" id="IPR029472">
    <property type="entry name" value="Copia-like_N"/>
</dbReference>
<feature type="domain" description="Retrotransposon Copia-like N-terminal" evidence="3">
    <location>
        <begin position="24"/>
        <end position="70"/>
    </location>
</feature>
<dbReference type="AlphaFoldDB" id="A0A834G430"/>
<dbReference type="InterPro" id="IPR005162">
    <property type="entry name" value="Retrotrans_gag_dom"/>
</dbReference>
<evidence type="ECO:0008006" key="6">
    <source>
        <dbReference type="Google" id="ProtNLM"/>
    </source>
</evidence>
<dbReference type="OrthoDB" id="687178at2759"/>
<protein>
    <recommendedName>
        <fullName evidence="6">Retrotransposon Copia-like N-terminal domain-containing protein</fullName>
    </recommendedName>
</protein>
<evidence type="ECO:0000313" key="4">
    <source>
        <dbReference type="EMBL" id="KAF7126391.1"/>
    </source>
</evidence>
<reference evidence="4" key="1">
    <citation type="submission" date="2019-11" db="EMBL/GenBank/DDBJ databases">
        <authorList>
            <person name="Liu Y."/>
            <person name="Hou J."/>
            <person name="Li T.-Q."/>
            <person name="Guan C.-H."/>
            <person name="Wu X."/>
            <person name="Wu H.-Z."/>
            <person name="Ling F."/>
            <person name="Zhang R."/>
            <person name="Shi X.-G."/>
            <person name="Ren J.-P."/>
            <person name="Chen E.-F."/>
            <person name="Sun J.-M."/>
        </authorList>
    </citation>
    <scope>NUCLEOTIDE SEQUENCE</scope>
    <source>
        <strain evidence="4">Adult_tree_wgs_1</strain>
        <tissue evidence="4">Leaves</tissue>
    </source>
</reference>
<evidence type="ECO:0000256" key="1">
    <source>
        <dbReference type="SAM" id="MobiDB-lite"/>
    </source>
</evidence>
<dbReference type="PANTHER" id="PTHR37610:SF97">
    <property type="entry name" value="RETROTRANSPOSON GAG DOMAIN-CONTAINING PROTEIN"/>
    <property type="match status" value="1"/>
</dbReference>
<evidence type="ECO:0000259" key="3">
    <source>
        <dbReference type="Pfam" id="PF14244"/>
    </source>
</evidence>
<gene>
    <name evidence="4" type="ORF">RHSIM_Rhsim11G0081200</name>
</gene>
<proteinExistence type="predicted"/>
<dbReference type="Pfam" id="PF14244">
    <property type="entry name" value="Retrotran_gag_3"/>
    <property type="match status" value="1"/>
</dbReference>
<evidence type="ECO:0000259" key="2">
    <source>
        <dbReference type="Pfam" id="PF03732"/>
    </source>
</evidence>
<keyword evidence="5" id="KW-1185">Reference proteome</keyword>
<organism evidence="4 5">
    <name type="scientific">Rhododendron simsii</name>
    <name type="common">Sims's rhododendron</name>
    <dbReference type="NCBI Taxonomy" id="118357"/>
    <lineage>
        <taxon>Eukaryota</taxon>
        <taxon>Viridiplantae</taxon>
        <taxon>Streptophyta</taxon>
        <taxon>Embryophyta</taxon>
        <taxon>Tracheophyta</taxon>
        <taxon>Spermatophyta</taxon>
        <taxon>Magnoliopsida</taxon>
        <taxon>eudicotyledons</taxon>
        <taxon>Gunneridae</taxon>
        <taxon>Pentapetalae</taxon>
        <taxon>asterids</taxon>
        <taxon>Ericales</taxon>
        <taxon>Ericaceae</taxon>
        <taxon>Ericoideae</taxon>
        <taxon>Rhodoreae</taxon>
        <taxon>Rhododendron</taxon>
    </lineage>
</organism>